<sequence length="550" mass="59188">LGSSSSALGLQSLGLSGQAPSSSSLDAGTLSDTTASAPASDDEGSTAATDGSTLRTSPADHGGSVGSESGGSAVDSVAVSGRSSAYGDTTVEGHPTGPGSISSSTGAISTTTGQHEGEGSEGEGENEGDVHTSSRLHMVRLMLLERLLQSMSSLRNVGGVRAIPYMQVVLMLTADLDGEDEKDKGALDNLLSQLIAELGLDKKDVFKKNERTPLNEVHLVVMRLLSVFMSRTKSGSKSSICESSSLISSATATALLSSGAVDYCLHVLKSLLDYWKSQQSDEEPVASSQLLKPHTTSSPPDMSPFFLRQYVKGHAADVFQAYTQLLTEMVLRLPYQIKKIADTNSRIPPPVFDHSWFYFLSEYLMIQQTPFVRRQVRKLLLFICGSKEKYRQLRDLHTLDSHVRGIKKLLEEHGIFLRAGVVTASSGSALQYDTLINLMEHLKACAEIASQRTVNWQKFCIKDDSVLYFLLQVSFLVDEGVSPVLLQLLSCALCGSKVSSAASSSSSSSAPSSGQPGSQTKSSTKKSKKEEKEKEKEEIPTRHNRSFSWT</sequence>
<proteinExistence type="predicted"/>
<feature type="compositionally biased region" description="Polar residues" evidence="1">
    <location>
        <begin position="46"/>
        <end position="56"/>
    </location>
</feature>
<dbReference type="PANTHER" id="PTHR21725:SF1">
    <property type="entry name" value="E3 UBIQUITIN-PROTEIN LIGASE UBR4"/>
    <property type="match status" value="1"/>
</dbReference>
<dbReference type="AlphaFoldDB" id="A0A2G9RNL4"/>
<dbReference type="GO" id="GO:0004842">
    <property type="term" value="F:ubiquitin-protein transferase activity"/>
    <property type="evidence" value="ECO:0007669"/>
    <property type="project" value="TreeGrafter"/>
</dbReference>
<feature type="compositionally biased region" description="Low complexity" evidence="1">
    <location>
        <begin position="1"/>
        <end position="25"/>
    </location>
</feature>
<feature type="region of interest" description="Disordered" evidence="1">
    <location>
        <begin position="500"/>
        <end position="550"/>
    </location>
</feature>
<dbReference type="EMBL" id="KV935152">
    <property type="protein sequence ID" value="PIO28831.1"/>
    <property type="molecule type" value="Genomic_DNA"/>
</dbReference>
<feature type="compositionally biased region" description="Low complexity" evidence="1">
    <location>
        <begin position="93"/>
        <end position="114"/>
    </location>
</feature>
<dbReference type="InterPro" id="IPR045189">
    <property type="entry name" value="UBR4-like"/>
</dbReference>
<accession>A0A2G9RNL4</accession>
<dbReference type="GO" id="GO:0005813">
    <property type="term" value="C:centrosome"/>
    <property type="evidence" value="ECO:0007669"/>
    <property type="project" value="TreeGrafter"/>
</dbReference>
<feature type="non-terminal residue" evidence="2">
    <location>
        <position position="1"/>
    </location>
</feature>
<keyword evidence="3" id="KW-1185">Reference proteome</keyword>
<evidence type="ECO:0000313" key="3">
    <source>
        <dbReference type="Proteomes" id="UP000228934"/>
    </source>
</evidence>
<feature type="compositionally biased region" description="Low complexity" evidence="1">
    <location>
        <begin position="70"/>
        <end position="85"/>
    </location>
</feature>
<protein>
    <submittedName>
        <fullName evidence="2">Uncharacterized protein</fullName>
    </submittedName>
</protein>
<dbReference type="GO" id="GO:0016020">
    <property type="term" value="C:membrane"/>
    <property type="evidence" value="ECO:0007669"/>
    <property type="project" value="TreeGrafter"/>
</dbReference>
<organism evidence="2 3">
    <name type="scientific">Aquarana catesbeiana</name>
    <name type="common">American bullfrog</name>
    <name type="synonym">Rana catesbeiana</name>
    <dbReference type="NCBI Taxonomy" id="8400"/>
    <lineage>
        <taxon>Eukaryota</taxon>
        <taxon>Metazoa</taxon>
        <taxon>Chordata</taxon>
        <taxon>Craniata</taxon>
        <taxon>Vertebrata</taxon>
        <taxon>Euteleostomi</taxon>
        <taxon>Amphibia</taxon>
        <taxon>Batrachia</taxon>
        <taxon>Anura</taxon>
        <taxon>Neobatrachia</taxon>
        <taxon>Ranoidea</taxon>
        <taxon>Ranidae</taxon>
        <taxon>Aquarana</taxon>
    </lineage>
</organism>
<gene>
    <name evidence="2" type="ORF">AB205_0014230</name>
</gene>
<dbReference type="PANTHER" id="PTHR21725">
    <property type="entry name" value="E3 UBIQUITIN-PROTEIN LIGASE UBR4"/>
    <property type="match status" value="1"/>
</dbReference>
<dbReference type="GO" id="GO:0005829">
    <property type="term" value="C:cytosol"/>
    <property type="evidence" value="ECO:0007669"/>
    <property type="project" value="TreeGrafter"/>
</dbReference>
<feature type="region of interest" description="Disordered" evidence="1">
    <location>
        <begin position="1"/>
        <end position="132"/>
    </location>
</feature>
<name>A0A2G9RNL4_AQUCT</name>
<feature type="compositionally biased region" description="Low complexity" evidence="1">
    <location>
        <begin position="500"/>
        <end position="522"/>
    </location>
</feature>
<dbReference type="GO" id="GO:0006511">
    <property type="term" value="P:ubiquitin-dependent protein catabolic process"/>
    <property type="evidence" value="ECO:0007669"/>
    <property type="project" value="TreeGrafter"/>
</dbReference>
<dbReference type="OrthoDB" id="30336at2759"/>
<reference evidence="3" key="1">
    <citation type="journal article" date="2017" name="Nat. Commun.">
        <title>The North American bullfrog draft genome provides insight into hormonal regulation of long noncoding RNA.</title>
        <authorList>
            <person name="Hammond S.A."/>
            <person name="Warren R.L."/>
            <person name="Vandervalk B.P."/>
            <person name="Kucuk E."/>
            <person name="Khan H."/>
            <person name="Gibb E.A."/>
            <person name="Pandoh P."/>
            <person name="Kirk H."/>
            <person name="Zhao Y."/>
            <person name="Jones M."/>
            <person name="Mungall A.J."/>
            <person name="Coope R."/>
            <person name="Pleasance S."/>
            <person name="Moore R.A."/>
            <person name="Holt R.A."/>
            <person name="Round J.M."/>
            <person name="Ohora S."/>
            <person name="Walle B.V."/>
            <person name="Veldhoen N."/>
            <person name="Helbing C.C."/>
            <person name="Birol I."/>
        </authorList>
    </citation>
    <scope>NUCLEOTIDE SEQUENCE [LARGE SCALE GENOMIC DNA]</scope>
</reference>
<evidence type="ECO:0000313" key="2">
    <source>
        <dbReference type="EMBL" id="PIO28831.1"/>
    </source>
</evidence>
<evidence type="ECO:0000256" key="1">
    <source>
        <dbReference type="SAM" id="MobiDB-lite"/>
    </source>
</evidence>
<dbReference type="GO" id="GO:0005654">
    <property type="term" value="C:nucleoplasm"/>
    <property type="evidence" value="ECO:0007669"/>
    <property type="project" value="TreeGrafter"/>
</dbReference>
<feature type="compositionally biased region" description="Basic and acidic residues" evidence="1">
    <location>
        <begin position="528"/>
        <end position="541"/>
    </location>
</feature>
<dbReference type="Proteomes" id="UP000228934">
    <property type="component" value="Unassembled WGS sequence"/>
</dbReference>